<organism evidence="2 3">
    <name type="scientific">Vanilla planifolia</name>
    <name type="common">Vanilla</name>
    <dbReference type="NCBI Taxonomy" id="51239"/>
    <lineage>
        <taxon>Eukaryota</taxon>
        <taxon>Viridiplantae</taxon>
        <taxon>Streptophyta</taxon>
        <taxon>Embryophyta</taxon>
        <taxon>Tracheophyta</taxon>
        <taxon>Spermatophyta</taxon>
        <taxon>Magnoliopsida</taxon>
        <taxon>Liliopsida</taxon>
        <taxon>Asparagales</taxon>
        <taxon>Orchidaceae</taxon>
        <taxon>Vanilloideae</taxon>
        <taxon>Vanilleae</taxon>
        <taxon>Vanilla</taxon>
    </lineage>
</organism>
<dbReference type="AlphaFoldDB" id="A0A835RJA4"/>
<keyword evidence="1" id="KW-0472">Membrane</keyword>
<evidence type="ECO:0000313" key="2">
    <source>
        <dbReference type="EMBL" id="KAG0491518.1"/>
    </source>
</evidence>
<feature type="transmembrane region" description="Helical" evidence="1">
    <location>
        <begin position="121"/>
        <end position="140"/>
    </location>
</feature>
<sequence length="156" mass="17710">MRKRNTDPQAWNPPVLALEVLSLLTGDAYRNGLTKKGVPFVRSVSRGSLEVARLIDEPQSPAMVMIADSLSERRHASKSHQTFFQLLSLLLSITYLTRHLLSIPSVNNDQFGSTLVIEFLLRWVGIMLPICLILQLVITVRNSRRTQQFHVDFVEL</sequence>
<keyword evidence="3" id="KW-1185">Reference proteome</keyword>
<dbReference type="InterPro" id="IPR022143">
    <property type="entry name" value="DUF3675"/>
</dbReference>
<gene>
    <name evidence="2" type="ORF">HPP92_004916</name>
</gene>
<comment type="caution">
    <text evidence="2">The sequence shown here is derived from an EMBL/GenBank/DDBJ whole genome shotgun (WGS) entry which is preliminary data.</text>
</comment>
<reference evidence="2 3" key="1">
    <citation type="journal article" date="2020" name="Nat. Food">
        <title>A phased Vanilla planifolia genome enables genetic improvement of flavour and production.</title>
        <authorList>
            <person name="Hasing T."/>
            <person name="Tang H."/>
            <person name="Brym M."/>
            <person name="Khazi F."/>
            <person name="Huang T."/>
            <person name="Chambers A.H."/>
        </authorList>
    </citation>
    <scope>NUCLEOTIDE SEQUENCE [LARGE SCALE GENOMIC DNA]</scope>
    <source>
        <tissue evidence="2">Leaf</tissue>
    </source>
</reference>
<keyword evidence="1" id="KW-1133">Transmembrane helix</keyword>
<evidence type="ECO:0000313" key="3">
    <source>
        <dbReference type="Proteomes" id="UP000636800"/>
    </source>
</evidence>
<dbReference type="Pfam" id="PF12428">
    <property type="entry name" value="DUF3675"/>
    <property type="match status" value="1"/>
</dbReference>
<feature type="transmembrane region" description="Helical" evidence="1">
    <location>
        <begin position="83"/>
        <end position="101"/>
    </location>
</feature>
<keyword evidence="1" id="KW-0812">Transmembrane</keyword>
<dbReference type="EMBL" id="JADCNL010000002">
    <property type="protein sequence ID" value="KAG0491518.1"/>
    <property type="molecule type" value="Genomic_DNA"/>
</dbReference>
<name>A0A835RJA4_VANPL</name>
<evidence type="ECO:0000256" key="1">
    <source>
        <dbReference type="SAM" id="Phobius"/>
    </source>
</evidence>
<protein>
    <submittedName>
        <fullName evidence="2">Uncharacterized protein</fullName>
    </submittedName>
</protein>
<proteinExistence type="predicted"/>
<dbReference type="OrthoDB" id="66620at2759"/>
<dbReference type="Proteomes" id="UP000636800">
    <property type="component" value="Chromosome 2"/>
</dbReference>
<accession>A0A835RJA4</accession>